<sequence length="170" mass="18771">PTEETMAAWNHLTVTPALNLTADEISQLGLSTDSVQWPKSPGGVRIISSMGCIGYLESAHQLHCLHPTNPLYTHTASKIAEMPAIGEAHLEHCVDVIRQRLICTADTSIVTFRWVKGISGAYPNFHTGHVCVDYEGLLGWVGERKADMGRVEGWDYRFREGEGREMVGLP</sequence>
<accession>A0A6A5UTI0</accession>
<evidence type="ECO:0000256" key="1">
    <source>
        <dbReference type="ARBA" id="ARBA00004685"/>
    </source>
</evidence>
<dbReference type="PANTHER" id="PTHR33365:SF4">
    <property type="entry name" value="CYCLOCHLOROTINE BIOSYNTHESIS PROTEIN O"/>
    <property type="match status" value="1"/>
</dbReference>
<dbReference type="PANTHER" id="PTHR33365">
    <property type="entry name" value="YALI0B05434P"/>
    <property type="match status" value="1"/>
</dbReference>
<evidence type="ECO:0000313" key="3">
    <source>
        <dbReference type="EMBL" id="KAF1968281.1"/>
    </source>
</evidence>
<dbReference type="AlphaFoldDB" id="A0A6A5UTI0"/>
<organism evidence="3 4">
    <name type="scientific">Bimuria novae-zelandiae CBS 107.79</name>
    <dbReference type="NCBI Taxonomy" id="1447943"/>
    <lineage>
        <taxon>Eukaryota</taxon>
        <taxon>Fungi</taxon>
        <taxon>Dikarya</taxon>
        <taxon>Ascomycota</taxon>
        <taxon>Pezizomycotina</taxon>
        <taxon>Dothideomycetes</taxon>
        <taxon>Pleosporomycetidae</taxon>
        <taxon>Pleosporales</taxon>
        <taxon>Massarineae</taxon>
        <taxon>Didymosphaeriaceae</taxon>
        <taxon>Bimuria</taxon>
    </lineage>
</organism>
<proteinExistence type="inferred from homology"/>
<comment type="similarity">
    <text evidence="2">Belongs to the ustYa family.</text>
</comment>
<keyword evidence="4" id="KW-1185">Reference proteome</keyword>
<reference evidence="3" key="1">
    <citation type="journal article" date="2020" name="Stud. Mycol.">
        <title>101 Dothideomycetes genomes: a test case for predicting lifestyles and emergence of pathogens.</title>
        <authorList>
            <person name="Haridas S."/>
            <person name="Albert R."/>
            <person name="Binder M."/>
            <person name="Bloem J."/>
            <person name="Labutti K."/>
            <person name="Salamov A."/>
            <person name="Andreopoulos B."/>
            <person name="Baker S."/>
            <person name="Barry K."/>
            <person name="Bills G."/>
            <person name="Bluhm B."/>
            <person name="Cannon C."/>
            <person name="Castanera R."/>
            <person name="Culley D."/>
            <person name="Daum C."/>
            <person name="Ezra D."/>
            <person name="Gonzalez J."/>
            <person name="Henrissat B."/>
            <person name="Kuo A."/>
            <person name="Liang C."/>
            <person name="Lipzen A."/>
            <person name="Lutzoni F."/>
            <person name="Magnuson J."/>
            <person name="Mondo S."/>
            <person name="Nolan M."/>
            <person name="Ohm R."/>
            <person name="Pangilinan J."/>
            <person name="Park H.-J."/>
            <person name="Ramirez L."/>
            <person name="Alfaro M."/>
            <person name="Sun H."/>
            <person name="Tritt A."/>
            <person name="Yoshinaga Y."/>
            <person name="Zwiers L.-H."/>
            <person name="Turgeon B."/>
            <person name="Goodwin S."/>
            <person name="Spatafora J."/>
            <person name="Crous P."/>
            <person name="Grigoriev I."/>
        </authorList>
    </citation>
    <scope>NUCLEOTIDE SEQUENCE</scope>
    <source>
        <strain evidence="3">CBS 107.79</strain>
    </source>
</reference>
<dbReference type="Pfam" id="PF11807">
    <property type="entry name" value="UstYa"/>
    <property type="match status" value="1"/>
</dbReference>
<gene>
    <name evidence="3" type="ORF">BU23DRAFT_480704</name>
</gene>
<evidence type="ECO:0000256" key="2">
    <source>
        <dbReference type="ARBA" id="ARBA00035112"/>
    </source>
</evidence>
<evidence type="ECO:0000313" key="4">
    <source>
        <dbReference type="Proteomes" id="UP000800036"/>
    </source>
</evidence>
<dbReference type="OrthoDB" id="3687641at2759"/>
<comment type="pathway">
    <text evidence="1">Mycotoxin biosynthesis.</text>
</comment>
<dbReference type="EMBL" id="ML976722">
    <property type="protein sequence ID" value="KAF1968281.1"/>
    <property type="molecule type" value="Genomic_DNA"/>
</dbReference>
<name>A0A6A5UTI0_9PLEO</name>
<dbReference type="Proteomes" id="UP000800036">
    <property type="component" value="Unassembled WGS sequence"/>
</dbReference>
<feature type="non-terminal residue" evidence="3">
    <location>
        <position position="1"/>
    </location>
</feature>
<dbReference type="GO" id="GO:0043386">
    <property type="term" value="P:mycotoxin biosynthetic process"/>
    <property type="evidence" value="ECO:0007669"/>
    <property type="project" value="InterPro"/>
</dbReference>
<protein>
    <submittedName>
        <fullName evidence="3">Uncharacterized protein</fullName>
    </submittedName>
</protein>
<dbReference type="InterPro" id="IPR021765">
    <property type="entry name" value="UstYa-like"/>
</dbReference>